<dbReference type="AlphaFoldDB" id="A0A8J3R8C1"/>
<comment type="caution">
    <text evidence="3">The sequence shown here is derived from an EMBL/GenBank/DDBJ whole genome shotgun (WGS) entry which is preliminary data.</text>
</comment>
<name>A0A8J3R8C1_9ACTN</name>
<evidence type="ECO:0000256" key="1">
    <source>
        <dbReference type="SAM" id="MobiDB-lite"/>
    </source>
</evidence>
<feature type="compositionally biased region" description="Polar residues" evidence="1">
    <location>
        <begin position="1"/>
        <end position="10"/>
    </location>
</feature>
<keyword evidence="4" id="KW-1185">Reference proteome</keyword>
<evidence type="ECO:0000313" key="4">
    <source>
        <dbReference type="Proteomes" id="UP000610966"/>
    </source>
</evidence>
<proteinExistence type="predicted"/>
<keyword evidence="2" id="KW-1133">Transmembrane helix</keyword>
<feature type="transmembrane region" description="Helical" evidence="2">
    <location>
        <begin position="57"/>
        <end position="77"/>
    </location>
</feature>
<evidence type="ECO:0000313" key="3">
    <source>
        <dbReference type="EMBL" id="GIH71201.1"/>
    </source>
</evidence>
<keyword evidence="2" id="KW-0472">Membrane</keyword>
<keyword evidence="2" id="KW-0812">Transmembrane</keyword>
<evidence type="ECO:0000256" key="2">
    <source>
        <dbReference type="SAM" id="Phobius"/>
    </source>
</evidence>
<organism evidence="3 4">
    <name type="scientific">Sphaerimonospora thailandensis</name>
    <dbReference type="NCBI Taxonomy" id="795644"/>
    <lineage>
        <taxon>Bacteria</taxon>
        <taxon>Bacillati</taxon>
        <taxon>Actinomycetota</taxon>
        <taxon>Actinomycetes</taxon>
        <taxon>Streptosporangiales</taxon>
        <taxon>Streptosporangiaceae</taxon>
        <taxon>Sphaerimonospora</taxon>
    </lineage>
</organism>
<feature type="transmembrane region" description="Helical" evidence="2">
    <location>
        <begin position="84"/>
        <end position="105"/>
    </location>
</feature>
<accession>A0A8J3R8C1</accession>
<gene>
    <name evidence="3" type="ORF">Mth01_34540</name>
</gene>
<feature type="region of interest" description="Disordered" evidence="1">
    <location>
        <begin position="1"/>
        <end position="24"/>
    </location>
</feature>
<dbReference type="EMBL" id="BOOG01000031">
    <property type="protein sequence ID" value="GIH71201.1"/>
    <property type="molecule type" value="Genomic_DNA"/>
</dbReference>
<protein>
    <submittedName>
        <fullName evidence="3">Uncharacterized protein</fullName>
    </submittedName>
</protein>
<dbReference type="Proteomes" id="UP000610966">
    <property type="component" value="Unassembled WGS sequence"/>
</dbReference>
<sequence length="109" mass="11709">MSQMRQVTTRPTERPSPRFTLNTDGGRHPLTNFLTVATLMLGIMAFVTGFIVDSHIVASWVGALGFWGGLYVQYISVTTAQRCLIIAGVVTSFVGMALGVAHGGFVPHV</sequence>
<reference evidence="3" key="1">
    <citation type="submission" date="2021-01" db="EMBL/GenBank/DDBJ databases">
        <title>Whole genome shotgun sequence of Sphaerimonospora thailandensis NBRC 107569.</title>
        <authorList>
            <person name="Komaki H."/>
            <person name="Tamura T."/>
        </authorList>
    </citation>
    <scope>NUCLEOTIDE SEQUENCE</scope>
    <source>
        <strain evidence="3">NBRC 107569</strain>
    </source>
</reference>
<feature type="transmembrane region" description="Helical" evidence="2">
    <location>
        <begin position="30"/>
        <end position="51"/>
    </location>
</feature>